<feature type="compositionally biased region" description="Low complexity" evidence="1">
    <location>
        <begin position="386"/>
        <end position="395"/>
    </location>
</feature>
<dbReference type="CDD" id="cd00085">
    <property type="entry name" value="HNHc"/>
    <property type="match status" value="1"/>
</dbReference>
<protein>
    <submittedName>
        <fullName evidence="3">HNH endonuclease</fullName>
    </submittedName>
</protein>
<reference evidence="3 4" key="1">
    <citation type="submission" date="2022-02" db="EMBL/GenBank/DDBJ databases">
        <title>The car tank lid bacteriome: a reservoir of bacteria with potential in bioremediation of fuel.</title>
        <authorList>
            <person name="Vidal-Verdu A."/>
            <person name="Gomez-Martinez D."/>
            <person name="Latorre-Perez A."/>
            <person name="Pereto J."/>
            <person name="Porcar M."/>
        </authorList>
    </citation>
    <scope>NUCLEOTIDE SEQUENCE [LARGE SCALE GENOMIC DNA]</scope>
    <source>
        <strain evidence="3 4">4D.3</strain>
    </source>
</reference>
<dbReference type="Proteomes" id="UP001651050">
    <property type="component" value="Unassembled WGS sequence"/>
</dbReference>
<keyword evidence="4" id="KW-1185">Reference proteome</keyword>
<proteinExistence type="predicted"/>
<evidence type="ECO:0000313" key="3">
    <source>
        <dbReference type="EMBL" id="MCK9794489.1"/>
    </source>
</evidence>
<comment type="caution">
    <text evidence="3">The sequence shown here is derived from an EMBL/GenBank/DDBJ whole genome shotgun (WGS) entry which is preliminary data.</text>
</comment>
<dbReference type="SMART" id="SM00507">
    <property type="entry name" value="HNHc"/>
    <property type="match status" value="1"/>
</dbReference>
<dbReference type="GO" id="GO:0004519">
    <property type="term" value="F:endonuclease activity"/>
    <property type="evidence" value="ECO:0007669"/>
    <property type="project" value="UniProtKB-KW"/>
</dbReference>
<accession>A0ABT0J4V2</accession>
<feature type="domain" description="HNH nuclease" evidence="2">
    <location>
        <begin position="316"/>
        <end position="371"/>
    </location>
</feature>
<keyword evidence="3" id="KW-0378">Hydrolase</keyword>
<evidence type="ECO:0000313" key="4">
    <source>
        <dbReference type="Proteomes" id="UP001651050"/>
    </source>
</evidence>
<gene>
    <name evidence="3" type="ORF">M1843_12105</name>
</gene>
<sequence>MDLVSDVFPGAREGAAVRTGGPPDVVAAAHADDRPLLALLDTLGPGPELASALASLDEAELDDFAVLEVLAAWERVAAWAQAGSARVLAEMLERTRGSSRHEFVADAVASRLGRTRQEAAQLVTVAHGTARLPEVVNALASGVVDRRKAEALIDAGRLPDERRREVVASVLPDAEHLTAPQLRSRMRRAEIAIDPDGAQERHEASRAERYVRLEPADDAMAYLTAYLPADAAARAFAAVDDLGQASRGVVRVSVAASTLLGSDDLPAILAGHGPIPAAMARALASDPDAVWQRLFTDPSSGVLTDVSSRSYRPSERLRAAVVARDVTCTFPGCRVPAASSDLDHVEPYDPGSDAVQTHGGNLHALCRTHHRAKTVGGWRVARDPSTGTTTWTAPTGHRFARGPEPQDPRVASRQDQRSRYRAARQDRDGPPPF</sequence>
<keyword evidence="3" id="KW-0255">Endonuclease</keyword>
<feature type="region of interest" description="Disordered" evidence="1">
    <location>
        <begin position="380"/>
        <end position="433"/>
    </location>
</feature>
<keyword evidence="3" id="KW-0540">Nuclease</keyword>
<evidence type="ECO:0000259" key="2">
    <source>
        <dbReference type="SMART" id="SM00507"/>
    </source>
</evidence>
<name>A0ABT0J4V2_9MICO</name>
<evidence type="ECO:0000256" key="1">
    <source>
        <dbReference type="SAM" id="MobiDB-lite"/>
    </source>
</evidence>
<dbReference type="InterPro" id="IPR003615">
    <property type="entry name" value="HNH_nuc"/>
</dbReference>
<organism evidence="3 4">
    <name type="scientific">Isoptericola peretonis</name>
    <dbReference type="NCBI Taxonomy" id="2918523"/>
    <lineage>
        <taxon>Bacteria</taxon>
        <taxon>Bacillati</taxon>
        <taxon>Actinomycetota</taxon>
        <taxon>Actinomycetes</taxon>
        <taxon>Micrococcales</taxon>
        <taxon>Promicromonosporaceae</taxon>
        <taxon>Isoptericola</taxon>
    </lineage>
</organism>
<feature type="compositionally biased region" description="Basic and acidic residues" evidence="1">
    <location>
        <begin position="404"/>
        <end position="433"/>
    </location>
</feature>
<dbReference type="RefSeq" id="WP_416344328.1">
    <property type="nucleotide sequence ID" value="NZ_JALQCY010000003.1"/>
</dbReference>
<dbReference type="EMBL" id="JALQCY010000003">
    <property type="protein sequence ID" value="MCK9794489.1"/>
    <property type="molecule type" value="Genomic_DNA"/>
</dbReference>